<comment type="caution">
    <text evidence="1">The sequence shown here is derived from an EMBL/GenBank/DDBJ whole genome shotgun (WGS) entry which is preliminary data.</text>
</comment>
<dbReference type="EMBL" id="ADBJ01000008">
    <property type="protein sequence ID" value="EFA84852.1"/>
    <property type="molecule type" value="Genomic_DNA"/>
</dbReference>
<proteinExistence type="predicted"/>
<evidence type="ECO:0000313" key="1">
    <source>
        <dbReference type="EMBL" id="EFA84852.1"/>
    </source>
</evidence>
<dbReference type="AlphaFoldDB" id="D3B0M8"/>
<dbReference type="InParanoid" id="D3B0M8"/>
<reference evidence="1 2" key="1">
    <citation type="journal article" date="2011" name="Genome Res.">
        <title>Phylogeny-wide analysis of social amoeba genomes highlights ancient origins for complex intercellular communication.</title>
        <authorList>
            <person name="Heidel A.J."/>
            <person name="Lawal H.M."/>
            <person name="Felder M."/>
            <person name="Schilde C."/>
            <person name="Helps N.R."/>
            <person name="Tunggal B."/>
            <person name="Rivero F."/>
            <person name="John U."/>
            <person name="Schleicher M."/>
            <person name="Eichinger L."/>
            <person name="Platzer M."/>
            <person name="Noegel A.A."/>
            <person name="Schaap P."/>
            <person name="Gloeckner G."/>
        </authorList>
    </citation>
    <scope>NUCLEOTIDE SEQUENCE [LARGE SCALE GENOMIC DNA]</scope>
    <source>
        <strain evidence="2">ATCC 26659 / Pp 5 / PN500</strain>
    </source>
</reference>
<name>D3B0M8_HETP5</name>
<gene>
    <name evidence="1" type="ORF">PPL_01845</name>
</gene>
<dbReference type="PANTHER" id="PTHR39532:SF3">
    <property type="entry name" value="F-BOX DOMAIN-CONTAINING PROTEIN"/>
    <property type="match status" value="1"/>
</dbReference>
<dbReference type="PANTHER" id="PTHR39532">
    <property type="entry name" value="F-BOX DOMAIN-CONTAINING PROTEIN-RELATED"/>
    <property type="match status" value="1"/>
</dbReference>
<evidence type="ECO:0000313" key="2">
    <source>
        <dbReference type="Proteomes" id="UP000001396"/>
    </source>
</evidence>
<accession>D3B0M8</accession>
<keyword evidence="2" id="KW-1185">Reference proteome</keyword>
<dbReference type="RefSeq" id="XP_020436963.1">
    <property type="nucleotide sequence ID" value="XM_020572846.1"/>
</dbReference>
<dbReference type="GeneID" id="31357372"/>
<protein>
    <submittedName>
        <fullName evidence="1">Uncharacterized protein</fullName>
    </submittedName>
</protein>
<organism evidence="1 2">
    <name type="scientific">Heterostelium pallidum (strain ATCC 26659 / Pp 5 / PN500)</name>
    <name type="common">Cellular slime mold</name>
    <name type="synonym">Polysphondylium pallidum</name>
    <dbReference type="NCBI Taxonomy" id="670386"/>
    <lineage>
        <taxon>Eukaryota</taxon>
        <taxon>Amoebozoa</taxon>
        <taxon>Evosea</taxon>
        <taxon>Eumycetozoa</taxon>
        <taxon>Dictyostelia</taxon>
        <taxon>Acytosteliales</taxon>
        <taxon>Acytosteliaceae</taxon>
        <taxon>Heterostelium</taxon>
    </lineage>
</organism>
<sequence length="427" mass="51216">MSSFNNDNDSNSNIIVNNNEKSNLYSKDLIRKLDFYDYNSLINLIELYDLYYRSKDNENLRIKILKFFVTYHRLKFVHYIDIKGYIKWVVEIFYDESKEIYGYLYQSEMPVITYSDSIDEKWMQLIYTINSFYPQILYDIKHEIINDKRFKSWFTHLNETDKDQLKSRLHLEYIGHNESIYRNTLYMLGYKDRPIKFDYEYLVDYVYNNNNNNNNNNSNNNNKVIKSTINQITIISDLVVEKIISDTLSIVDCKYLFNKEDTGAMKILSNRHILDLAVVSKQFFRVISKIINNYSFYWNSYININRDEFNLISAPPLYFDYESINEYRGLNSNYSHLLRHIIMNTPNGNGHGIENLSLSLANEREYGLVYHEFFTPLLQYHSDTLKSVRIDIIHFNIYDERLMARLDKLSHTFENKGINFRVFTMLN</sequence>
<dbReference type="Proteomes" id="UP000001396">
    <property type="component" value="Unassembled WGS sequence"/>
</dbReference>